<dbReference type="InterPro" id="IPR031100">
    <property type="entry name" value="LOG_fam"/>
</dbReference>
<sequence>MQSTLTPESLTESVANPTVGAAAAVLATSSDATVSATGAKGFGAIKSLCVFCGSSPGDRPEYIAAAEEIGRTLAQHNVRLVYGGGNGGLMGAVARSCHAAGGKVLGIIPTALAAFAGELIGETIMVEDMHVRKQLMNQYSDAFLTLPGGIGTVEELMETATWAQLHIHSKPVIVLNQFEFYTPLRTWIENAVNSKFLSEQNSTIVTFCPSVAETLSTLAQIGQAMDRGEFLKSEWEKNGRPFVFKWDGPAGMLQRGDDLKHLVEIDGIVRPALGSETTNAAKKQQDSALNLSKV</sequence>
<dbReference type="InterPro" id="IPR005269">
    <property type="entry name" value="LOG"/>
</dbReference>
<protein>
    <submittedName>
        <fullName evidence="1">Uncharacterized protein</fullName>
    </submittedName>
</protein>
<dbReference type="PANTHER" id="PTHR31223:SF70">
    <property type="entry name" value="LOG FAMILY PROTEIN YJL055W"/>
    <property type="match status" value="1"/>
</dbReference>
<dbReference type="NCBIfam" id="TIGR00730">
    <property type="entry name" value="Rossman fold protein, TIGR00730 family"/>
    <property type="match status" value="1"/>
</dbReference>
<organism evidence="1 2">
    <name type="scientific">Catenaria anguillulae PL171</name>
    <dbReference type="NCBI Taxonomy" id="765915"/>
    <lineage>
        <taxon>Eukaryota</taxon>
        <taxon>Fungi</taxon>
        <taxon>Fungi incertae sedis</taxon>
        <taxon>Blastocladiomycota</taxon>
        <taxon>Blastocladiomycetes</taxon>
        <taxon>Blastocladiales</taxon>
        <taxon>Catenariaceae</taxon>
        <taxon>Catenaria</taxon>
    </lineage>
</organism>
<dbReference type="Pfam" id="PF03641">
    <property type="entry name" value="Lysine_decarbox"/>
    <property type="match status" value="1"/>
</dbReference>
<comment type="caution">
    <text evidence="1">The sequence shown here is derived from an EMBL/GenBank/DDBJ whole genome shotgun (WGS) entry which is preliminary data.</text>
</comment>
<dbReference type="GO" id="GO:0005829">
    <property type="term" value="C:cytosol"/>
    <property type="evidence" value="ECO:0007669"/>
    <property type="project" value="TreeGrafter"/>
</dbReference>
<gene>
    <name evidence="1" type="ORF">BCR44DRAFT_152518</name>
</gene>
<reference evidence="1 2" key="1">
    <citation type="submission" date="2016-07" db="EMBL/GenBank/DDBJ databases">
        <title>Pervasive Adenine N6-methylation of Active Genes in Fungi.</title>
        <authorList>
            <consortium name="DOE Joint Genome Institute"/>
            <person name="Mondo S.J."/>
            <person name="Dannebaum R.O."/>
            <person name="Kuo R.C."/>
            <person name="Labutti K."/>
            <person name="Haridas S."/>
            <person name="Kuo A."/>
            <person name="Salamov A."/>
            <person name="Ahrendt S.R."/>
            <person name="Lipzen A."/>
            <person name="Sullivan W."/>
            <person name="Andreopoulos W.B."/>
            <person name="Clum A."/>
            <person name="Lindquist E."/>
            <person name="Daum C."/>
            <person name="Ramamoorthy G.K."/>
            <person name="Gryganskyi A."/>
            <person name="Culley D."/>
            <person name="Magnuson J.K."/>
            <person name="James T.Y."/>
            <person name="O'Malley M.A."/>
            <person name="Stajich J.E."/>
            <person name="Spatafora J.W."/>
            <person name="Visel A."/>
            <person name="Grigoriev I.V."/>
        </authorList>
    </citation>
    <scope>NUCLEOTIDE SEQUENCE [LARGE SCALE GENOMIC DNA]</scope>
    <source>
        <strain evidence="1 2">PL171</strain>
    </source>
</reference>
<dbReference type="STRING" id="765915.A0A1Y2HPF7"/>
<evidence type="ECO:0000313" key="1">
    <source>
        <dbReference type="EMBL" id="ORZ36470.1"/>
    </source>
</evidence>
<dbReference type="OrthoDB" id="414463at2759"/>
<dbReference type="Gene3D" id="3.40.50.450">
    <property type="match status" value="1"/>
</dbReference>
<dbReference type="AlphaFoldDB" id="A0A1Y2HPF7"/>
<dbReference type="GO" id="GO:0009691">
    <property type="term" value="P:cytokinin biosynthetic process"/>
    <property type="evidence" value="ECO:0007669"/>
    <property type="project" value="InterPro"/>
</dbReference>
<evidence type="ECO:0000313" key="2">
    <source>
        <dbReference type="Proteomes" id="UP000193411"/>
    </source>
</evidence>
<name>A0A1Y2HPF7_9FUNG</name>
<dbReference type="PANTHER" id="PTHR31223">
    <property type="entry name" value="LOG FAMILY PROTEIN YJL055W"/>
    <property type="match status" value="1"/>
</dbReference>
<accession>A0A1Y2HPF7</accession>
<dbReference type="Proteomes" id="UP000193411">
    <property type="component" value="Unassembled WGS sequence"/>
</dbReference>
<proteinExistence type="predicted"/>
<keyword evidence="2" id="KW-1185">Reference proteome</keyword>
<dbReference type="EMBL" id="MCFL01000017">
    <property type="protein sequence ID" value="ORZ36470.1"/>
    <property type="molecule type" value="Genomic_DNA"/>
</dbReference>
<dbReference type="SUPFAM" id="SSF102405">
    <property type="entry name" value="MCP/YpsA-like"/>
    <property type="match status" value="1"/>
</dbReference>
<dbReference type="GO" id="GO:0016799">
    <property type="term" value="F:hydrolase activity, hydrolyzing N-glycosyl compounds"/>
    <property type="evidence" value="ECO:0007669"/>
    <property type="project" value="TreeGrafter"/>
</dbReference>